<dbReference type="AlphaFoldDB" id="A0ABD0XX32"/>
<feature type="region of interest" description="Disordered" evidence="1">
    <location>
        <begin position="475"/>
        <end position="509"/>
    </location>
</feature>
<keyword evidence="3" id="KW-1185">Reference proteome</keyword>
<proteinExistence type="predicted"/>
<feature type="compositionally biased region" description="Low complexity" evidence="1">
    <location>
        <begin position="475"/>
        <end position="493"/>
    </location>
</feature>
<evidence type="ECO:0000313" key="3">
    <source>
        <dbReference type="Proteomes" id="UP001558652"/>
    </source>
</evidence>
<dbReference type="Proteomes" id="UP001558652">
    <property type="component" value="Unassembled WGS sequence"/>
</dbReference>
<feature type="compositionally biased region" description="Low complexity" evidence="1">
    <location>
        <begin position="955"/>
        <end position="971"/>
    </location>
</feature>
<organism evidence="2 3">
    <name type="scientific">Ranatra chinensis</name>
    <dbReference type="NCBI Taxonomy" id="642074"/>
    <lineage>
        <taxon>Eukaryota</taxon>
        <taxon>Metazoa</taxon>
        <taxon>Ecdysozoa</taxon>
        <taxon>Arthropoda</taxon>
        <taxon>Hexapoda</taxon>
        <taxon>Insecta</taxon>
        <taxon>Pterygota</taxon>
        <taxon>Neoptera</taxon>
        <taxon>Paraneoptera</taxon>
        <taxon>Hemiptera</taxon>
        <taxon>Heteroptera</taxon>
        <taxon>Panheteroptera</taxon>
        <taxon>Nepomorpha</taxon>
        <taxon>Nepidae</taxon>
        <taxon>Ranatrinae</taxon>
        <taxon>Ranatra</taxon>
    </lineage>
</organism>
<feature type="region of interest" description="Disordered" evidence="1">
    <location>
        <begin position="1003"/>
        <end position="1022"/>
    </location>
</feature>
<comment type="caution">
    <text evidence="2">The sequence shown here is derived from an EMBL/GenBank/DDBJ whole genome shotgun (WGS) entry which is preliminary data.</text>
</comment>
<feature type="region of interest" description="Disordered" evidence="1">
    <location>
        <begin position="525"/>
        <end position="559"/>
    </location>
</feature>
<feature type="compositionally biased region" description="Low complexity" evidence="1">
    <location>
        <begin position="1010"/>
        <end position="1022"/>
    </location>
</feature>
<reference evidence="2 3" key="1">
    <citation type="submission" date="2024-07" db="EMBL/GenBank/DDBJ databases">
        <title>Chromosome-level genome assembly of the water stick insect Ranatra chinensis (Heteroptera: Nepidae).</title>
        <authorList>
            <person name="Liu X."/>
        </authorList>
    </citation>
    <scope>NUCLEOTIDE SEQUENCE [LARGE SCALE GENOMIC DNA]</scope>
    <source>
        <strain evidence="2">Cailab_2021Rc</strain>
        <tissue evidence="2">Muscle</tissue>
    </source>
</reference>
<feature type="region of interest" description="Disordered" evidence="1">
    <location>
        <begin position="904"/>
        <end position="937"/>
    </location>
</feature>
<accession>A0ABD0XX32</accession>
<gene>
    <name evidence="2" type="ORF">AAG570_007201</name>
</gene>
<sequence length="1022" mass="107945">MMSPTGGESPGKFFAYGGPQEALRSLEPLTCDYQNREIMSYKVKVESPTLCSLTVTKMSPTVPRNPSTENVMKYKGCESMEQHPTHLRDALVGTVEGVTAGRGTAAPYYNSTRHAYVMPSRGHDSGQGHSGPLLQQHPTYLRDALVGTVEGVTAGRGTAAPYYNSTRHTYVMPSRGHDSGQGHSGPLLQQHPTRLRDALVGTVEGVTAGRDTAAPYYNSTRHTYVMPSRGHDSGQGHSGPLLQQHPTHLRDALVGTVEGTTAGRGTAAPYYNSTRHTYVMPSRGRDSGQGHSGPLLQQHPTHLRDALVGTVEGVTAGRDTAAPYYNSTRHAYVMPSRGHDSGQGHSGPLLQQHPTHLRDALVGTVEGVTAGRGTAAPYYNSTRHTYVMPSRGRDSGQGHSGPLLQQHPTHLRDALVGTVEGVTAGRGTAAPYYNSTRHTYVMPSRGHDSGQGHSGPLLQQHPTHLRDALVGTVEGTTAGRGTAAPTTTAPDTPTRGHDSGQGHSGPLLQQHPTHLRDALVGTVEGTTAGRGTAAPTTTAPDTPTRGHDSGQGHSGPLLQQHPTHLRDALVGTVEGTTAGRGTAAPYYNSTRHTYVMPSRGRDSGQGHSGPLLQQHPTQLRDALVGTVEGVTAGRDTAAPYYNSTRHTYVMPSRGHDSGQGHSGPLLQQHPTHLRDALVGTVEGVTAGRGTAAPYYNSTRHTYVMPSRGRDSGQGHSGPLLQQHPTHLRDALVGTVEGVTAGRGTAAPYYNSTRHTYVMPSRGRDSGQGHSGPVLQQHPTHLRDALVGTVEGVTAGRDTAAPYYNSTRHTYVMPSRGRDSGQGHSGPLLQQHPTQLRDALVGTVEGVTAGRGTAAPYYNSTRHTYVMPSRGRDSGQGHSGPLLQQHPTQLRDALVGTVEGTTAGRGTAAPYYNSTRHTYVMPSRGRDSGQGHSGPLLQQHPTHLRDALVGTVEGVTAGRGTAAPTTTAPDTPTRGRDSGQGHSGPLLQQHPTHLRDALVGTVEGVTAGRGTAAPTTTAPDTPT</sequence>
<feature type="region of interest" description="Disordered" evidence="1">
    <location>
        <begin position="953"/>
        <end position="987"/>
    </location>
</feature>
<protein>
    <submittedName>
        <fullName evidence="2">Uncharacterized protein</fullName>
    </submittedName>
</protein>
<evidence type="ECO:0000313" key="2">
    <source>
        <dbReference type="EMBL" id="KAL1115170.1"/>
    </source>
</evidence>
<evidence type="ECO:0000256" key="1">
    <source>
        <dbReference type="SAM" id="MobiDB-lite"/>
    </source>
</evidence>
<dbReference type="EMBL" id="JBFDAA010000020">
    <property type="protein sequence ID" value="KAL1115170.1"/>
    <property type="molecule type" value="Genomic_DNA"/>
</dbReference>
<feature type="compositionally biased region" description="Low complexity" evidence="1">
    <location>
        <begin position="525"/>
        <end position="543"/>
    </location>
</feature>
<name>A0ABD0XX32_9HEMI</name>